<protein>
    <submittedName>
        <fullName evidence="3">BTAD domain-containing putative transcriptional regulator</fullName>
    </submittedName>
</protein>
<reference evidence="4" key="1">
    <citation type="journal article" date="2019" name="Int. J. Syst. Evol. Microbiol.">
        <title>The Global Catalogue of Microorganisms (GCM) 10K type strain sequencing project: providing services to taxonomists for standard genome sequencing and annotation.</title>
        <authorList>
            <consortium name="The Broad Institute Genomics Platform"/>
            <consortium name="The Broad Institute Genome Sequencing Center for Infectious Disease"/>
            <person name="Wu L."/>
            <person name="Ma J."/>
        </authorList>
    </citation>
    <scope>NUCLEOTIDE SEQUENCE [LARGE SCALE GENOMIC DNA]</scope>
    <source>
        <strain evidence="4">IBRC-M 10908</strain>
    </source>
</reference>
<dbReference type="InterPro" id="IPR036388">
    <property type="entry name" value="WH-like_DNA-bd_sf"/>
</dbReference>
<dbReference type="PRINTS" id="PR00364">
    <property type="entry name" value="DISEASERSIST"/>
</dbReference>
<evidence type="ECO:0000313" key="3">
    <source>
        <dbReference type="EMBL" id="MFC4333655.1"/>
    </source>
</evidence>
<dbReference type="Pfam" id="PF13191">
    <property type="entry name" value="AAA_16"/>
    <property type="match status" value="1"/>
</dbReference>
<evidence type="ECO:0000313" key="4">
    <source>
        <dbReference type="Proteomes" id="UP001595823"/>
    </source>
</evidence>
<dbReference type="Pfam" id="PF03704">
    <property type="entry name" value="BTAD"/>
    <property type="match status" value="1"/>
</dbReference>
<evidence type="ECO:0000259" key="2">
    <source>
        <dbReference type="SMART" id="SM01043"/>
    </source>
</evidence>
<keyword evidence="1" id="KW-0175">Coiled coil</keyword>
<dbReference type="EMBL" id="JBHSDK010000001">
    <property type="protein sequence ID" value="MFC4333655.1"/>
    <property type="molecule type" value="Genomic_DNA"/>
</dbReference>
<comment type="caution">
    <text evidence="3">The sequence shown here is derived from an EMBL/GenBank/DDBJ whole genome shotgun (WGS) entry which is preliminary data.</text>
</comment>
<feature type="domain" description="Bacterial transcriptional activator" evidence="2">
    <location>
        <begin position="99"/>
        <end position="243"/>
    </location>
</feature>
<name>A0ABV8TSN6_9ACTN</name>
<dbReference type="SUPFAM" id="SSF46894">
    <property type="entry name" value="C-terminal effector domain of the bipartite response regulators"/>
    <property type="match status" value="1"/>
</dbReference>
<dbReference type="Gene3D" id="3.40.50.300">
    <property type="entry name" value="P-loop containing nucleotide triphosphate hydrolases"/>
    <property type="match status" value="1"/>
</dbReference>
<evidence type="ECO:0000256" key="1">
    <source>
        <dbReference type="SAM" id="Coils"/>
    </source>
</evidence>
<sequence>MAATLHVTVMNTFKATVEGRPAGLEGVQIVKATAYLALNAGRVVTQRKLLSVLWDGDPPDTAARQVGNILSSIRKTLRDAGFDGMVNRNRATLLTDVDTDAALFDRTLASARSARADGRTEQALADIDAALALVPPEPYPDLDGDVFDREATRLLRQAARAELERVELLAELEEWTATVAAGQAQLPAHPYSDILARALMTAHHHLGEPAEASRVYTEFRERLADRSGLDPAEETSALHTAILRDRLPRRTTRRAEAAVPRELPAAPHPFVGREKETAAIVEALEGTGGHLRVATVHGPGGMGKSALALAAGHRLADRFPDGQVYLNLHGHTPGHAPLTPTEALRRMLRSLGVDPGGTETEDETAARLRTVLGDRRVLLILDNTRDTAQVRPLLPGSAGAAAVITSRRPLALAGASTSIALGPLRDGDARDLVTHGLPATASDGSAADAIVASCEGMPLALTIAAARCRTRPDLSMAAFARRLSNERNRLSQLQIDDLAVRACLSTGYDDLRERGGDHALAARTFARLGSHPGADFDTRLLALLAESDYTTAERVAEILVEFQLVVPLDDGRFRMLDLIRLYAAETAGEGAETRRRLFAYYFAQLKLFTDPEVGTAMPPLAVPEEPYTPPDDLPARDGSAWRSWIRAEADNIERVALAVSEDEAGYDELFLEYSRTAYMALLRALADVNDTMALVRLGMESAERLPTSRQKYAATMMAAVAHTERAEFDRAEAFLASAAAMADELGDRRYRADCRVRLASVRYRRGDLETARRLADEAGAVAREEGHPRIRYLAGLYGSRISERLGETERAVREARRLVSFADGFDAELYRNDALDNLAFRLVRSGRAEEALEVFTDRQERLRESGDEATVNYAEVLWGTGEAYYATGNRGAARSHWNRAAEILFHRGHLTSEEREEVRAAVGRPPTPTAIALSS</sequence>
<dbReference type="PANTHER" id="PTHR47691:SF3">
    <property type="entry name" value="HTH-TYPE TRANSCRIPTIONAL REGULATOR RV0890C-RELATED"/>
    <property type="match status" value="1"/>
</dbReference>
<dbReference type="Gene3D" id="1.10.10.10">
    <property type="entry name" value="Winged helix-like DNA-binding domain superfamily/Winged helix DNA-binding domain"/>
    <property type="match status" value="1"/>
</dbReference>
<dbReference type="SUPFAM" id="SSF48452">
    <property type="entry name" value="TPR-like"/>
    <property type="match status" value="2"/>
</dbReference>
<dbReference type="SUPFAM" id="SSF52540">
    <property type="entry name" value="P-loop containing nucleoside triphosphate hydrolases"/>
    <property type="match status" value="1"/>
</dbReference>
<organism evidence="3 4">
    <name type="scientific">Salininema proteolyticum</name>
    <dbReference type="NCBI Taxonomy" id="1607685"/>
    <lineage>
        <taxon>Bacteria</taxon>
        <taxon>Bacillati</taxon>
        <taxon>Actinomycetota</taxon>
        <taxon>Actinomycetes</taxon>
        <taxon>Glycomycetales</taxon>
        <taxon>Glycomycetaceae</taxon>
        <taxon>Salininema</taxon>
    </lineage>
</organism>
<dbReference type="InterPro" id="IPR016032">
    <property type="entry name" value="Sig_transdc_resp-reg_C-effctor"/>
</dbReference>
<gene>
    <name evidence="3" type="ORF">ACFPET_00375</name>
</gene>
<dbReference type="InterPro" id="IPR005158">
    <property type="entry name" value="BTAD"/>
</dbReference>
<keyword evidence="4" id="KW-1185">Reference proteome</keyword>
<dbReference type="Proteomes" id="UP001595823">
    <property type="component" value="Unassembled WGS sequence"/>
</dbReference>
<proteinExistence type="predicted"/>
<accession>A0ABV8TSN6</accession>
<dbReference type="PANTHER" id="PTHR47691">
    <property type="entry name" value="REGULATOR-RELATED"/>
    <property type="match status" value="1"/>
</dbReference>
<dbReference type="InterPro" id="IPR011990">
    <property type="entry name" value="TPR-like_helical_dom_sf"/>
</dbReference>
<dbReference type="InterPro" id="IPR027417">
    <property type="entry name" value="P-loop_NTPase"/>
</dbReference>
<dbReference type="InterPro" id="IPR041664">
    <property type="entry name" value="AAA_16"/>
</dbReference>
<dbReference type="RefSeq" id="WP_380617393.1">
    <property type="nucleotide sequence ID" value="NZ_JBHSDK010000001.1"/>
</dbReference>
<dbReference type="SMART" id="SM01043">
    <property type="entry name" value="BTAD"/>
    <property type="match status" value="1"/>
</dbReference>
<feature type="coiled-coil region" evidence="1">
    <location>
        <begin position="151"/>
        <end position="178"/>
    </location>
</feature>
<dbReference type="Gene3D" id="1.25.40.10">
    <property type="entry name" value="Tetratricopeptide repeat domain"/>
    <property type="match status" value="2"/>
</dbReference>